<keyword evidence="1" id="KW-1133">Transmembrane helix</keyword>
<evidence type="ECO:0000313" key="2">
    <source>
        <dbReference type="EMBL" id="KAG9191876.1"/>
    </source>
</evidence>
<dbReference type="Proteomes" id="UP001199106">
    <property type="component" value="Unassembled WGS sequence"/>
</dbReference>
<gene>
    <name evidence="2" type="ORF">G6011_10610</name>
</gene>
<keyword evidence="1" id="KW-0472">Membrane</keyword>
<accession>A0AAD4IBW1</accession>
<comment type="caution">
    <text evidence="2">The sequence shown here is derived from an EMBL/GenBank/DDBJ whole genome shotgun (WGS) entry which is preliminary data.</text>
</comment>
<dbReference type="PANTHER" id="PTHR37544:SF3">
    <property type="entry name" value="SPRAY"/>
    <property type="match status" value="1"/>
</dbReference>
<proteinExistence type="predicted"/>
<evidence type="ECO:0000256" key="1">
    <source>
        <dbReference type="SAM" id="Phobius"/>
    </source>
</evidence>
<protein>
    <submittedName>
        <fullName evidence="2">Uncharacterized protein</fullName>
    </submittedName>
</protein>
<keyword evidence="1" id="KW-0812">Transmembrane</keyword>
<name>A0AAD4IBW1_9PLEO</name>
<keyword evidence="3" id="KW-1185">Reference proteome</keyword>
<dbReference type="PANTHER" id="PTHR37544">
    <property type="entry name" value="SPRAY-RELATED"/>
    <property type="match status" value="1"/>
</dbReference>
<evidence type="ECO:0000313" key="3">
    <source>
        <dbReference type="Proteomes" id="UP001199106"/>
    </source>
</evidence>
<sequence length="888" mass="98387">MALESANLEPKGYEAYDVMGHGPYKGTEPMITFVLTSNDGCRYEMTIHPGVNLALNGGLTWSNTSAFYVGSEVLPIGKMPFPANVSSTSPYARHNASRECADRDIIILNTPWTKAFEVEMNAAAGSGLELNRTYERSPDFRMKVLLCQSQYFLENRNVTTSIRHGQEPNITSIQSEHIHREPITKALIDIPKFESTALRDSWKDYFNAASVATDANRALVGYEGPYSNPNISSPVPAFFGLGPLLGALDAFDVIQMLDDKAFAAKARRVKGRFFTECLREALGDPDATDISVTKGVVTMIKDRIVVLREIAIALAVLLLVSFLLLVMVSWVSRLSFRPLDLSIDPVKTSESRLSRPHPARPPFEVLDNLLLDPPRRWLPGAAIQLSLNGTKPSWTQDGWSFVPLDLASILQTNAKTSMPYSKNVTVTTSALRARLECEEVPEFTNISTWLTQSNDIQSLGGSYELKGLKNYYSFNHTMFDDSPLNTSAFATSALLQCCSNETNGESETAVIGYWSPVDVENFPNTDSQWPITFVTNWIVGRPLAFIGQDQDDGQMLLFKDVPDLQAARCMRIVETADAKVVVDEGAGTVHSYEIIGSVEPAQSAWSEVFVRHALTYGNSTQRYDETYDGPLNVTTSYGVLFMGSMFKAADPNIGPTGTSYAESLHDNAFVMRDHEIGMNMDLMTYGMYSLTNKDPQALLDYATLIRHADQTFQTFFQHFISHGLSLDKGGLGYQRIGDNSTAILGAPVIWNGRALPQREYEESTSNRTVEALVSRRIQVLHMNPIATYLSVAIIIWLVGTTAVVSCLQRKYTSSMIRDVQLIANVLVLVAGSDRLFRLVEERGVELKKANDVKTMLGWFKDRNGEERWGIEVVGGSDAVEWVDAPKTG</sequence>
<organism evidence="2 3">
    <name type="scientific">Alternaria panax</name>
    <dbReference type="NCBI Taxonomy" id="48097"/>
    <lineage>
        <taxon>Eukaryota</taxon>
        <taxon>Fungi</taxon>
        <taxon>Dikarya</taxon>
        <taxon>Ascomycota</taxon>
        <taxon>Pezizomycotina</taxon>
        <taxon>Dothideomycetes</taxon>
        <taxon>Pleosporomycetidae</taxon>
        <taxon>Pleosporales</taxon>
        <taxon>Pleosporineae</taxon>
        <taxon>Pleosporaceae</taxon>
        <taxon>Alternaria</taxon>
        <taxon>Alternaria sect. Panax</taxon>
    </lineage>
</organism>
<feature type="transmembrane region" description="Helical" evidence="1">
    <location>
        <begin position="785"/>
        <end position="807"/>
    </location>
</feature>
<reference evidence="2" key="1">
    <citation type="submission" date="2021-07" db="EMBL/GenBank/DDBJ databases">
        <title>Genome Resource of American Ginseng Black Spot Pathogen Alternaria panax.</title>
        <authorList>
            <person name="Qiu C."/>
            <person name="Wang W."/>
            <person name="Liu Z."/>
        </authorList>
    </citation>
    <scope>NUCLEOTIDE SEQUENCE</scope>
    <source>
        <strain evidence="2">BNCC115425</strain>
    </source>
</reference>
<feature type="transmembrane region" description="Helical" evidence="1">
    <location>
        <begin position="310"/>
        <end position="331"/>
    </location>
</feature>
<dbReference type="EMBL" id="JAANER010000003">
    <property type="protein sequence ID" value="KAG9191876.1"/>
    <property type="molecule type" value="Genomic_DNA"/>
</dbReference>
<dbReference type="AlphaFoldDB" id="A0AAD4IBW1"/>